<dbReference type="GO" id="GO:0046983">
    <property type="term" value="F:protein dimerization activity"/>
    <property type="evidence" value="ECO:0007669"/>
    <property type="project" value="InterPro"/>
</dbReference>
<dbReference type="EMBL" id="JACMSC010000012">
    <property type="protein sequence ID" value="KAG6497171.1"/>
    <property type="molecule type" value="Genomic_DNA"/>
</dbReference>
<dbReference type="PANTHER" id="PTHR23272:SF183">
    <property type="entry name" value="ZINC FINGER BED DOMAIN-CONTAINING PROTEIN RICESLEEPER 1-LIKE"/>
    <property type="match status" value="1"/>
</dbReference>
<dbReference type="AlphaFoldDB" id="A0A8J5L0S8"/>
<reference evidence="2 3" key="1">
    <citation type="submission" date="2020-08" db="EMBL/GenBank/DDBJ databases">
        <title>Plant Genome Project.</title>
        <authorList>
            <person name="Zhang R.-G."/>
        </authorList>
    </citation>
    <scope>NUCLEOTIDE SEQUENCE [LARGE SCALE GENOMIC DNA]</scope>
    <source>
        <tissue evidence="2">Rhizome</tissue>
    </source>
</reference>
<dbReference type="PANTHER" id="PTHR23272">
    <property type="entry name" value="BED FINGER-RELATED"/>
    <property type="match status" value="1"/>
</dbReference>
<gene>
    <name evidence="2" type="ORF">ZIOFF_045060</name>
</gene>
<feature type="domain" description="HAT C-terminal dimerisation" evidence="1">
    <location>
        <begin position="128"/>
        <end position="211"/>
    </location>
</feature>
<dbReference type="SUPFAM" id="SSF53098">
    <property type="entry name" value="Ribonuclease H-like"/>
    <property type="match status" value="1"/>
</dbReference>
<dbReference type="InterPro" id="IPR008906">
    <property type="entry name" value="HATC_C_dom"/>
</dbReference>
<evidence type="ECO:0000313" key="3">
    <source>
        <dbReference type="Proteomes" id="UP000734854"/>
    </source>
</evidence>
<dbReference type="InterPro" id="IPR012337">
    <property type="entry name" value="RNaseH-like_sf"/>
</dbReference>
<keyword evidence="3" id="KW-1185">Reference proteome</keyword>
<proteinExistence type="predicted"/>
<protein>
    <recommendedName>
        <fullName evidence="1">HAT C-terminal dimerisation domain-containing protein</fullName>
    </recommendedName>
</protein>
<organism evidence="2 3">
    <name type="scientific">Zingiber officinale</name>
    <name type="common">Ginger</name>
    <name type="synonym">Amomum zingiber</name>
    <dbReference type="NCBI Taxonomy" id="94328"/>
    <lineage>
        <taxon>Eukaryota</taxon>
        <taxon>Viridiplantae</taxon>
        <taxon>Streptophyta</taxon>
        <taxon>Embryophyta</taxon>
        <taxon>Tracheophyta</taxon>
        <taxon>Spermatophyta</taxon>
        <taxon>Magnoliopsida</taxon>
        <taxon>Liliopsida</taxon>
        <taxon>Zingiberales</taxon>
        <taxon>Zingiberaceae</taxon>
        <taxon>Zingiber</taxon>
    </lineage>
</organism>
<accession>A0A8J5L0S8</accession>
<sequence>MATFANNPMARSMLWCWKKVSLELCPVKLAQGDEGMIVVGEDEEHCEQEEDNHIRWWDVEVQKHLYAIYKEYADAAIENLQGSKSNSESQSSNNSTQNIREQVTFSSGWSEFSSYLKEIEMVQPEKSELDVYLEEGCHRHNPNDAIDALGWWKLNTYKFPVLSTLARDILAIPITTVASEATFSAGGRVIDKYRASLAPATVEMLMCGGDWCRKRHGVTKKTKVEKQLLTIDLPID</sequence>
<dbReference type="Proteomes" id="UP000734854">
    <property type="component" value="Unassembled WGS sequence"/>
</dbReference>
<comment type="caution">
    <text evidence="2">The sequence shown here is derived from an EMBL/GenBank/DDBJ whole genome shotgun (WGS) entry which is preliminary data.</text>
</comment>
<evidence type="ECO:0000259" key="1">
    <source>
        <dbReference type="Pfam" id="PF05699"/>
    </source>
</evidence>
<evidence type="ECO:0000313" key="2">
    <source>
        <dbReference type="EMBL" id="KAG6497171.1"/>
    </source>
</evidence>
<dbReference type="Pfam" id="PF05699">
    <property type="entry name" value="Dimer_Tnp_hAT"/>
    <property type="match status" value="1"/>
</dbReference>
<name>A0A8J5L0S8_ZINOF</name>